<name>A0A418SG23_9RHOB</name>
<dbReference type="EMBL" id="CP060436">
    <property type="protein sequence ID" value="QPM91525.1"/>
    <property type="molecule type" value="Genomic_DNA"/>
</dbReference>
<dbReference type="KEGG" id="palw:PSAL_027780"/>
<evidence type="ECO:0000313" key="3">
    <source>
        <dbReference type="Proteomes" id="UP000283786"/>
    </source>
</evidence>
<keyword evidence="3" id="KW-1185">Reference proteome</keyword>
<dbReference type="Pfam" id="PF02602">
    <property type="entry name" value="HEM4"/>
    <property type="match status" value="1"/>
</dbReference>
<feature type="domain" description="Tetrapyrrole biosynthesis uroporphyrinogen III synthase" evidence="1">
    <location>
        <begin position="52"/>
        <end position="217"/>
    </location>
</feature>
<dbReference type="InterPro" id="IPR003754">
    <property type="entry name" value="4pyrrol_synth_uPrphyn_synth"/>
</dbReference>
<evidence type="ECO:0000259" key="1">
    <source>
        <dbReference type="Pfam" id="PF02602"/>
    </source>
</evidence>
<dbReference type="InterPro" id="IPR036108">
    <property type="entry name" value="4pyrrol_syn_uPrphyn_synt_sf"/>
</dbReference>
<organism evidence="2 3">
    <name type="scientific">Pseudooceanicola algae</name>
    <dbReference type="NCBI Taxonomy" id="1537215"/>
    <lineage>
        <taxon>Bacteria</taxon>
        <taxon>Pseudomonadati</taxon>
        <taxon>Pseudomonadota</taxon>
        <taxon>Alphaproteobacteria</taxon>
        <taxon>Rhodobacterales</taxon>
        <taxon>Paracoccaceae</taxon>
        <taxon>Pseudooceanicola</taxon>
    </lineage>
</organism>
<dbReference type="Proteomes" id="UP000283786">
    <property type="component" value="Chromosome"/>
</dbReference>
<dbReference type="CDD" id="cd06578">
    <property type="entry name" value="HemD"/>
    <property type="match status" value="1"/>
</dbReference>
<evidence type="ECO:0000313" key="2">
    <source>
        <dbReference type="EMBL" id="QPM91525.1"/>
    </source>
</evidence>
<dbReference type="AlphaFoldDB" id="A0A418SG23"/>
<gene>
    <name evidence="2" type="ORF">PSAL_027780</name>
</gene>
<dbReference type="Gene3D" id="3.40.50.10090">
    <property type="match status" value="1"/>
</dbReference>
<proteinExistence type="predicted"/>
<dbReference type="GO" id="GO:0033014">
    <property type="term" value="P:tetrapyrrole biosynthetic process"/>
    <property type="evidence" value="ECO:0007669"/>
    <property type="project" value="InterPro"/>
</dbReference>
<sequence length="242" mass="25228">MRPLVLITRPAPDGQRLADLLQADPACEVDILVSPLQQIEFLPLPAPEPGTELIFTSRNGVRAWQAANGQGALQAWCVGDATASAAREAGLEARSAAGSVEDLLTLLRAQAPAAPLLHLRGERHRGDLTGRLQAAGLLAQGVTAYRQCALPFSPKAQTAMKQAPLIIAPLYSPQGARLFATGWKSDALLMIGAISPAIVPIVAPLAAHAVRIAAQPDGVSMLEVIAGLIDTSHQLEASEGGD</sequence>
<dbReference type="RefSeq" id="WP_196222805.1">
    <property type="nucleotide sequence ID" value="NZ_CP060436.1"/>
</dbReference>
<protein>
    <recommendedName>
        <fullName evidence="1">Tetrapyrrole biosynthesis uroporphyrinogen III synthase domain-containing protein</fullName>
    </recommendedName>
</protein>
<dbReference type="SUPFAM" id="SSF69618">
    <property type="entry name" value="HemD-like"/>
    <property type="match status" value="1"/>
</dbReference>
<accession>A0A418SG23</accession>
<dbReference type="GO" id="GO:0004852">
    <property type="term" value="F:uroporphyrinogen-III synthase activity"/>
    <property type="evidence" value="ECO:0007669"/>
    <property type="project" value="InterPro"/>
</dbReference>
<reference evidence="2 3" key="1">
    <citation type="submission" date="2020-08" db="EMBL/GenBank/DDBJ databases">
        <title>Genome sequence of Rhodobacteraceae bacterium Lw-13e.</title>
        <authorList>
            <person name="Poehlein A."/>
            <person name="Wolter L."/>
            <person name="Daniel R."/>
            <person name="Brinkhoff T."/>
        </authorList>
    </citation>
    <scope>NUCLEOTIDE SEQUENCE [LARGE SCALE GENOMIC DNA]</scope>
    <source>
        <strain evidence="2 3">Lw-13e</strain>
    </source>
</reference>